<accession>A0A314ZI47</accession>
<keyword evidence="3" id="KW-1185">Reference proteome</keyword>
<feature type="compositionally biased region" description="Polar residues" evidence="1">
    <location>
        <begin position="1"/>
        <end position="14"/>
    </location>
</feature>
<dbReference type="AlphaFoldDB" id="A0A314ZI47"/>
<evidence type="ECO:0000313" key="2">
    <source>
        <dbReference type="EMBL" id="PQQ01646.1"/>
    </source>
</evidence>
<dbReference type="EMBL" id="PJQY01001545">
    <property type="protein sequence ID" value="PQQ01646.1"/>
    <property type="molecule type" value="Genomic_DNA"/>
</dbReference>
<dbReference type="Proteomes" id="UP000250321">
    <property type="component" value="Unassembled WGS sequence"/>
</dbReference>
<proteinExistence type="predicted"/>
<feature type="region of interest" description="Disordered" evidence="1">
    <location>
        <begin position="1"/>
        <end position="24"/>
    </location>
</feature>
<evidence type="ECO:0000256" key="1">
    <source>
        <dbReference type="SAM" id="MobiDB-lite"/>
    </source>
</evidence>
<name>A0A314ZI47_PRUYE</name>
<organism evidence="2 3">
    <name type="scientific">Prunus yedoensis var. nudiflora</name>
    <dbReference type="NCBI Taxonomy" id="2094558"/>
    <lineage>
        <taxon>Eukaryota</taxon>
        <taxon>Viridiplantae</taxon>
        <taxon>Streptophyta</taxon>
        <taxon>Embryophyta</taxon>
        <taxon>Tracheophyta</taxon>
        <taxon>Spermatophyta</taxon>
        <taxon>Magnoliopsida</taxon>
        <taxon>eudicotyledons</taxon>
        <taxon>Gunneridae</taxon>
        <taxon>Pentapetalae</taxon>
        <taxon>rosids</taxon>
        <taxon>fabids</taxon>
        <taxon>Rosales</taxon>
        <taxon>Rosaceae</taxon>
        <taxon>Amygdaloideae</taxon>
        <taxon>Amygdaleae</taxon>
        <taxon>Prunus</taxon>
    </lineage>
</organism>
<protein>
    <submittedName>
        <fullName evidence="2">Uncharacterized protein</fullName>
    </submittedName>
</protein>
<evidence type="ECO:0000313" key="3">
    <source>
        <dbReference type="Proteomes" id="UP000250321"/>
    </source>
</evidence>
<gene>
    <name evidence="2" type="ORF">Pyn_33246</name>
</gene>
<sequence length="104" mass="11605">MAKASKTQELSQHQGDSKRGKNQTILSCRTAPAVKKILPPRSCLKAQLQYSSPPLFFSDPAEDEHYARNNYFLAEPAPQTTKAVEIAQNHQNLSTHPCRTARVD</sequence>
<reference evidence="2 3" key="1">
    <citation type="submission" date="2018-02" db="EMBL/GenBank/DDBJ databases">
        <title>Draft genome of wild Prunus yedoensis var. nudiflora.</title>
        <authorList>
            <person name="Baek S."/>
            <person name="Kim J.-H."/>
            <person name="Choi K."/>
            <person name="Kim G.-B."/>
            <person name="Cho A."/>
            <person name="Jang H."/>
            <person name="Shin C.-H."/>
            <person name="Yu H.-J."/>
            <person name="Mun J.-H."/>
        </authorList>
    </citation>
    <scope>NUCLEOTIDE SEQUENCE [LARGE SCALE GENOMIC DNA]</scope>
    <source>
        <strain evidence="3">cv. Jeju island</strain>
        <tissue evidence="2">Leaf</tissue>
    </source>
</reference>
<comment type="caution">
    <text evidence="2">The sequence shown here is derived from an EMBL/GenBank/DDBJ whole genome shotgun (WGS) entry which is preliminary data.</text>
</comment>